<dbReference type="Proteomes" id="UP000319663">
    <property type="component" value="Unassembled WGS sequence"/>
</dbReference>
<keyword evidence="5" id="KW-0067">ATP-binding</keyword>
<protein>
    <submittedName>
        <fullName evidence="9">Uncharacterized protein</fullName>
    </submittedName>
</protein>
<sequence length="621" mass="68196">MQTATSDASGVNGPTTDLLSFAFDALPLPDDGLRPLYVDAVDTSCSLNARQFRLLVRSLIAGLKAHNVQKGDCVLVNLGNCVLYPALFFAIIGAGGVYMGSNHRNQPHELEHIISLGEPKLIVTSRDVLPVVLDVSAGRGIRPSRVCVLESVSDLLARFFPSSAPEKEPLQPLQNGVSGIVAEKEPGENPLEFVELLCHGESDWTRFNDEVTARTTPAALYTTSGTGGLPKAAILSHSAIVSQHLSCTYSVPYQVTRLMSLPMFHLFGALFAHISPIRYGHPLYVLSRFDIEAFARCVSRYQISETYMVPAMIHTYNRYSVSASFPVKEHFSSLRYVAVAGAPIDADAMQQFRALLEQDASACQLWGMTEAGIAFQCRYPEQGHFGSIGRVTPGYEVCLVDSQGRHVASEDVVGELHVRGPGLLLGYKGRDDAKDQHGWFRTGDVAYVRDGYYYIVGRTKELIKVRGWQVPPAELESVLLTHPFIEDAAVIGVTSRDGTSEVPRAFVVRAKTPQAQKLTAEEVYNFSRSRLASYKALDGGVIFVEEIPRTASGKIQRFKLSQMNSYREIMASLLNRFEGANSFITATSAASVQNVNHNNGGTSDDHEHTARHRPRPVHIWV</sequence>
<organism evidence="9 10">
    <name type="scientific">Monascus purpureus</name>
    <name type="common">Red mold</name>
    <name type="synonym">Monascus anka</name>
    <dbReference type="NCBI Taxonomy" id="5098"/>
    <lineage>
        <taxon>Eukaryota</taxon>
        <taxon>Fungi</taxon>
        <taxon>Dikarya</taxon>
        <taxon>Ascomycota</taxon>
        <taxon>Pezizomycotina</taxon>
        <taxon>Eurotiomycetes</taxon>
        <taxon>Eurotiomycetidae</taxon>
        <taxon>Eurotiales</taxon>
        <taxon>Aspergillaceae</taxon>
        <taxon>Monascus</taxon>
    </lineage>
</organism>
<keyword evidence="10" id="KW-1185">Reference proteome</keyword>
<dbReference type="AlphaFoldDB" id="A0A507R4Q2"/>
<feature type="domain" description="AMP-dependent synthetase/ligase" evidence="7">
    <location>
        <begin position="42"/>
        <end position="427"/>
    </location>
</feature>
<keyword evidence="3" id="KW-0436">Ligase</keyword>
<dbReference type="PANTHER" id="PTHR24096:SF317">
    <property type="entry name" value="ADENYLATE-FORMING ENZYME AFEA"/>
    <property type="match status" value="1"/>
</dbReference>
<feature type="region of interest" description="Disordered" evidence="6">
    <location>
        <begin position="598"/>
        <end position="621"/>
    </location>
</feature>
<dbReference type="Pfam" id="PF13193">
    <property type="entry name" value="AMP-binding_C"/>
    <property type="match status" value="1"/>
</dbReference>
<feature type="compositionally biased region" description="Basic residues" evidence="6">
    <location>
        <begin position="609"/>
        <end position="621"/>
    </location>
</feature>
<dbReference type="PANTHER" id="PTHR24096">
    <property type="entry name" value="LONG-CHAIN-FATTY-ACID--COA LIGASE"/>
    <property type="match status" value="1"/>
</dbReference>
<dbReference type="InterPro" id="IPR045851">
    <property type="entry name" value="AMP-bd_C_sf"/>
</dbReference>
<evidence type="ECO:0000256" key="2">
    <source>
        <dbReference type="ARBA" id="ARBA00006432"/>
    </source>
</evidence>
<comment type="pathway">
    <text evidence="1">Secondary metabolite biosynthesis.</text>
</comment>
<comment type="caution">
    <text evidence="9">The sequence shown here is derived from an EMBL/GenBank/DDBJ whole genome shotgun (WGS) entry which is preliminary data.</text>
</comment>
<dbReference type="SUPFAM" id="SSF56801">
    <property type="entry name" value="Acetyl-CoA synthetase-like"/>
    <property type="match status" value="1"/>
</dbReference>
<evidence type="ECO:0000313" key="10">
    <source>
        <dbReference type="Proteomes" id="UP000319663"/>
    </source>
</evidence>
<feature type="domain" description="AMP-binding enzyme C-terminal" evidence="8">
    <location>
        <begin position="474"/>
        <end position="554"/>
    </location>
</feature>
<keyword evidence="4" id="KW-0547">Nucleotide-binding</keyword>
<dbReference type="InterPro" id="IPR000873">
    <property type="entry name" value="AMP-dep_synth/lig_dom"/>
</dbReference>
<reference evidence="9 10" key="1">
    <citation type="submission" date="2019-06" db="EMBL/GenBank/DDBJ databases">
        <title>Wine fermentation using esterase from Monascus purpureus.</title>
        <authorList>
            <person name="Geng C."/>
            <person name="Zhang Y."/>
        </authorList>
    </citation>
    <scope>NUCLEOTIDE SEQUENCE [LARGE SCALE GENOMIC DNA]</scope>
    <source>
        <strain evidence="9">HQ1</strain>
    </source>
</reference>
<dbReference type="OrthoDB" id="6509636at2759"/>
<evidence type="ECO:0000256" key="6">
    <source>
        <dbReference type="SAM" id="MobiDB-lite"/>
    </source>
</evidence>
<proteinExistence type="inferred from homology"/>
<dbReference type="GO" id="GO:0016405">
    <property type="term" value="F:CoA-ligase activity"/>
    <property type="evidence" value="ECO:0007669"/>
    <property type="project" value="TreeGrafter"/>
</dbReference>
<dbReference type="GO" id="GO:0019748">
    <property type="term" value="P:secondary metabolic process"/>
    <property type="evidence" value="ECO:0007669"/>
    <property type="project" value="TreeGrafter"/>
</dbReference>
<name>A0A507R4Q2_MONPU</name>
<dbReference type="Gene3D" id="3.40.50.12780">
    <property type="entry name" value="N-terminal domain of ligase-like"/>
    <property type="match status" value="1"/>
</dbReference>
<dbReference type="STRING" id="5098.A0A507R4Q2"/>
<evidence type="ECO:0000256" key="4">
    <source>
        <dbReference type="ARBA" id="ARBA00022741"/>
    </source>
</evidence>
<gene>
    <name evidence="9" type="ORF">MPDQ_001149</name>
</gene>
<accession>A0A507R4Q2</accession>
<dbReference type="Gene3D" id="3.30.300.30">
    <property type="match status" value="1"/>
</dbReference>
<evidence type="ECO:0000256" key="3">
    <source>
        <dbReference type="ARBA" id="ARBA00022598"/>
    </source>
</evidence>
<dbReference type="Pfam" id="PF00501">
    <property type="entry name" value="AMP-binding"/>
    <property type="match status" value="1"/>
</dbReference>
<comment type="similarity">
    <text evidence="2">Belongs to the ATP-dependent AMP-binding enzyme family.</text>
</comment>
<evidence type="ECO:0000256" key="1">
    <source>
        <dbReference type="ARBA" id="ARBA00005179"/>
    </source>
</evidence>
<evidence type="ECO:0000256" key="5">
    <source>
        <dbReference type="ARBA" id="ARBA00022840"/>
    </source>
</evidence>
<evidence type="ECO:0000259" key="7">
    <source>
        <dbReference type="Pfam" id="PF00501"/>
    </source>
</evidence>
<dbReference type="GO" id="GO:0005524">
    <property type="term" value="F:ATP binding"/>
    <property type="evidence" value="ECO:0007669"/>
    <property type="project" value="UniProtKB-KW"/>
</dbReference>
<evidence type="ECO:0000313" key="9">
    <source>
        <dbReference type="EMBL" id="TQB75947.1"/>
    </source>
</evidence>
<dbReference type="InterPro" id="IPR025110">
    <property type="entry name" value="AMP-bd_C"/>
</dbReference>
<evidence type="ECO:0000259" key="8">
    <source>
        <dbReference type="Pfam" id="PF13193"/>
    </source>
</evidence>
<dbReference type="EMBL" id="VIFY01000013">
    <property type="protein sequence ID" value="TQB75947.1"/>
    <property type="molecule type" value="Genomic_DNA"/>
</dbReference>
<dbReference type="InterPro" id="IPR042099">
    <property type="entry name" value="ANL_N_sf"/>
</dbReference>